<reference evidence="3" key="1">
    <citation type="submission" date="2025-08" db="UniProtKB">
        <authorList>
            <consortium name="RefSeq"/>
        </authorList>
    </citation>
    <scope>IDENTIFICATION</scope>
    <source>
        <tissue evidence="3">Total insect</tissue>
    </source>
</reference>
<accession>A0A6P8Z122</accession>
<dbReference type="KEGG" id="tpal:117644761"/>
<keyword evidence="2" id="KW-1185">Reference proteome</keyword>
<dbReference type="GeneID" id="117644761"/>
<dbReference type="PANTHER" id="PTHR10174:SF224">
    <property type="entry name" value="RETINOL-BINDING PROTEIN PINTA"/>
    <property type="match status" value="1"/>
</dbReference>
<proteinExistence type="predicted"/>
<dbReference type="InParanoid" id="A0A6P8Z122"/>
<evidence type="ECO:0000259" key="1">
    <source>
        <dbReference type="PROSITE" id="PS50191"/>
    </source>
</evidence>
<dbReference type="OrthoDB" id="6682367at2759"/>
<evidence type="ECO:0000313" key="2">
    <source>
        <dbReference type="Proteomes" id="UP000515158"/>
    </source>
</evidence>
<organism evidence="3">
    <name type="scientific">Thrips palmi</name>
    <name type="common">Melon thrips</name>
    <dbReference type="NCBI Taxonomy" id="161013"/>
    <lineage>
        <taxon>Eukaryota</taxon>
        <taxon>Metazoa</taxon>
        <taxon>Ecdysozoa</taxon>
        <taxon>Arthropoda</taxon>
        <taxon>Hexapoda</taxon>
        <taxon>Insecta</taxon>
        <taxon>Pterygota</taxon>
        <taxon>Neoptera</taxon>
        <taxon>Paraneoptera</taxon>
        <taxon>Thysanoptera</taxon>
        <taxon>Terebrantia</taxon>
        <taxon>Thripoidea</taxon>
        <taxon>Thripidae</taxon>
        <taxon>Thrips</taxon>
    </lineage>
</organism>
<dbReference type="SUPFAM" id="SSF52087">
    <property type="entry name" value="CRAL/TRIO domain"/>
    <property type="match status" value="1"/>
</dbReference>
<dbReference type="SUPFAM" id="SSF46938">
    <property type="entry name" value="CRAL/TRIO N-terminal domain"/>
    <property type="match status" value="1"/>
</dbReference>
<dbReference type="InterPro" id="IPR001251">
    <property type="entry name" value="CRAL-TRIO_dom"/>
</dbReference>
<dbReference type="GO" id="GO:0016020">
    <property type="term" value="C:membrane"/>
    <property type="evidence" value="ECO:0007669"/>
    <property type="project" value="TreeGrafter"/>
</dbReference>
<dbReference type="GO" id="GO:1902936">
    <property type="term" value="F:phosphatidylinositol bisphosphate binding"/>
    <property type="evidence" value="ECO:0007669"/>
    <property type="project" value="TreeGrafter"/>
</dbReference>
<dbReference type="RefSeq" id="XP_034240267.1">
    <property type="nucleotide sequence ID" value="XM_034384376.1"/>
</dbReference>
<name>A0A6P8Z122_THRPL</name>
<dbReference type="Pfam" id="PF00650">
    <property type="entry name" value="CRAL_TRIO"/>
    <property type="match status" value="1"/>
</dbReference>
<dbReference type="PROSITE" id="PS50191">
    <property type="entry name" value="CRAL_TRIO"/>
    <property type="match status" value="1"/>
</dbReference>
<dbReference type="PANTHER" id="PTHR10174">
    <property type="entry name" value="ALPHA-TOCOPHEROL TRANSFER PROTEIN-RELATED"/>
    <property type="match status" value="1"/>
</dbReference>
<evidence type="ECO:0000313" key="3">
    <source>
        <dbReference type="RefSeq" id="XP_034240267.1"/>
    </source>
</evidence>
<protein>
    <submittedName>
        <fullName evidence="3">Uncharacterized protein LOC117644761</fullName>
    </submittedName>
</protein>
<dbReference type="Gene3D" id="3.40.525.10">
    <property type="entry name" value="CRAL-TRIO lipid binding domain"/>
    <property type="match status" value="1"/>
</dbReference>
<feature type="domain" description="CRAL-TRIO" evidence="1">
    <location>
        <begin position="108"/>
        <end position="272"/>
    </location>
</feature>
<dbReference type="AlphaFoldDB" id="A0A6P8Z122"/>
<gene>
    <name evidence="3" type="primary">LOC117644761</name>
</gene>
<dbReference type="Proteomes" id="UP000515158">
    <property type="component" value="Unplaced"/>
</dbReference>
<dbReference type="InterPro" id="IPR036865">
    <property type="entry name" value="CRAL-TRIO_dom_sf"/>
</dbReference>
<dbReference type="CDD" id="cd00170">
    <property type="entry name" value="SEC14"/>
    <property type="match status" value="1"/>
</dbReference>
<sequence length="325" mass="36104">MPQGLPGGPGGQAAMWEPLSAEQLQGMFAELGASEDTLRRDVAAIRQWMAMQPHLPSLDGRGIDVDHMLRMYLLRCKNSLERTKEALDVLLSSRATIPEFFAQRDPTAPDVQGSLDTTLVATMPRLTPEGFRVHYYAYPSADAKGFSVAALFRRILMQGELLMRDDLSRGDVLVVDLANGSAARFRDFTLALPLFAKFLRGGLKMYPARMKQFHIINLPPFLSSVMNLLSHVMREKLYSRVVVHPAGSSMLKDTLPADCIPQDYGGEGPSLREGNAQWRRYLSAHRDWFLAQESVKTDESKRVGAPASFMDDIGCPGSFRTLAVD</sequence>
<dbReference type="InterPro" id="IPR036273">
    <property type="entry name" value="CRAL/TRIO_N_dom_sf"/>
</dbReference>